<dbReference type="EMBL" id="MU273592">
    <property type="protein sequence ID" value="KAI0031113.1"/>
    <property type="molecule type" value="Genomic_DNA"/>
</dbReference>
<proteinExistence type="predicted"/>
<comment type="caution">
    <text evidence="1">The sequence shown here is derived from an EMBL/GenBank/DDBJ whole genome shotgun (WGS) entry which is preliminary data.</text>
</comment>
<organism evidence="1 2">
    <name type="scientific">Vararia minispora EC-137</name>
    <dbReference type="NCBI Taxonomy" id="1314806"/>
    <lineage>
        <taxon>Eukaryota</taxon>
        <taxon>Fungi</taxon>
        <taxon>Dikarya</taxon>
        <taxon>Basidiomycota</taxon>
        <taxon>Agaricomycotina</taxon>
        <taxon>Agaricomycetes</taxon>
        <taxon>Russulales</taxon>
        <taxon>Lachnocladiaceae</taxon>
        <taxon>Vararia</taxon>
    </lineage>
</organism>
<sequence>MPRPPYHGSKRRLVLAFDLGTTYSGVSYALLDPGKPPVIHSVTRFPGQDKGDAMLPTIVHYDKRGRLVTVGAEEPLPEDDEFDEDIQFHKLQWFKLLLRSSETAMHDGIPTPQLPVSMTIVDVYADFYRYLFDCSKEYIKQTHAMLGDLVWSSIEHSIDFVLTHPNGWDGAQQGVMRRAMIKAGLVPDTRDDHDRVKFVTEGEASLLFCINGGLVAEEIKNGSNIMIIDAGGGTVDLSSYTFTKTSPMEVREIAIPGCIFEGSVIVRQRAENYLRAKLRNSRFGSDSYVAVMAGEFDKIAKKRFRGTGHSYIKFGQRSDRDATFGIRGGQIKLSKEELSCFFDPGIEAIFDAVDEQRSGASPNQILTYFLVGGFSANEYLFARIQAHLLGRGAKLYRPDGQNVKAVAVGAVSFFLDHYVSTRKAKFTYGTSCGIPYDACKHSHRERAAQRYRDLDDIECIPNAFGSILRKGCPFSLPLLRSVSLASSKQQVTFDILAHQGSGNPPEFLDEAEDSIFTLCKISAELSKIPMETRSGLDGPYYHRQVDVVISFGTTDRKVELAWTKNVSCHIFFRLHS</sequence>
<name>A0ACB8QHR6_9AGAM</name>
<keyword evidence="2" id="KW-1185">Reference proteome</keyword>
<accession>A0ACB8QHR6</accession>
<protein>
    <submittedName>
        <fullName evidence="1">Uncharacterized protein</fullName>
    </submittedName>
</protein>
<dbReference type="Proteomes" id="UP000814128">
    <property type="component" value="Unassembled WGS sequence"/>
</dbReference>
<gene>
    <name evidence="1" type="ORF">K488DRAFT_52739</name>
</gene>
<evidence type="ECO:0000313" key="2">
    <source>
        <dbReference type="Proteomes" id="UP000814128"/>
    </source>
</evidence>
<evidence type="ECO:0000313" key="1">
    <source>
        <dbReference type="EMBL" id="KAI0031113.1"/>
    </source>
</evidence>
<reference evidence="1" key="2">
    <citation type="journal article" date="2022" name="New Phytol.">
        <title>Evolutionary transition to the ectomycorrhizal habit in the genomes of a hyperdiverse lineage of mushroom-forming fungi.</title>
        <authorList>
            <person name="Looney B."/>
            <person name="Miyauchi S."/>
            <person name="Morin E."/>
            <person name="Drula E."/>
            <person name="Courty P.E."/>
            <person name="Kohler A."/>
            <person name="Kuo A."/>
            <person name="LaButti K."/>
            <person name="Pangilinan J."/>
            <person name="Lipzen A."/>
            <person name="Riley R."/>
            <person name="Andreopoulos W."/>
            <person name="He G."/>
            <person name="Johnson J."/>
            <person name="Nolan M."/>
            <person name="Tritt A."/>
            <person name="Barry K.W."/>
            <person name="Grigoriev I.V."/>
            <person name="Nagy L.G."/>
            <person name="Hibbett D."/>
            <person name="Henrissat B."/>
            <person name="Matheny P.B."/>
            <person name="Labbe J."/>
            <person name="Martin F.M."/>
        </authorList>
    </citation>
    <scope>NUCLEOTIDE SEQUENCE</scope>
    <source>
        <strain evidence="1">EC-137</strain>
    </source>
</reference>
<reference evidence="1" key="1">
    <citation type="submission" date="2021-02" db="EMBL/GenBank/DDBJ databases">
        <authorList>
            <consortium name="DOE Joint Genome Institute"/>
            <person name="Ahrendt S."/>
            <person name="Looney B.P."/>
            <person name="Miyauchi S."/>
            <person name="Morin E."/>
            <person name="Drula E."/>
            <person name="Courty P.E."/>
            <person name="Chicoki N."/>
            <person name="Fauchery L."/>
            <person name="Kohler A."/>
            <person name="Kuo A."/>
            <person name="Labutti K."/>
            <person name="Pangilinan J."/>
            <person name="Lipzen A."/>
            <person name="Riley R."/>
            <person name="Andreopoulos W."/>
            <person name="He G."/>
            <person name="Johnson J."/>
            <person name="Barry K.W."/>
            <person name="Grigoriev I.V."/>
            <person name="Nagy L."/>
            <person name="Hibbett D."/>
            <person name="Henrissat B."/>
            <person name="Matheny P.B."/>
            <person name="Labbe J."/>
            <person name="Martin F."/>
        </authorList>
    </citation>
    <scope>NUCLEOTIDE SEQUENCE</scope>
    <source>
        <strain evidence="1">EC-137</strain>
    </source>
</reference>